<accession>A0A8H6U7P2</accession>
<evidence type="ECO:0000313" key="3">
    <source>
        <dbReference type="Proteomes" id="UP000639643"/>
    </source>
</evidence>
<comment type="caution">
    <text evidence="2">The sequence shown here is derived from an EMBL/GenBank/DDBJ whole genome shotgun (WGS) entry which is preliminary data.</text>
</comment>
<feature type="region of interest" description="Disordered" evidence="1">
    <location>
        <begin position="193"/>
        <end position="245"/>
    </location>
</feature>
<dbReference type="Proteomes" id="UP000639643">
    <property type="component" value="Unassembled WGS sequence"/>
</dbReference>
<name>A0A8H6U7P2_9PEZI</name>
<dbReference type="EMBL" id="WIGM01000047">
    <property type="protein sequence ID" value="KAF6843201.1"/>
    <property type="molecule type" value="Genomic_DNA"/>
</dbReference>
<organism evidence="2 3">
    <name type="scientific">Colletotrichum musicola</name>
    <dbReference type="NCBI Taxonomy" id="2175873"/>
    <lineage>
        <taxon>Eukaryota</taxon>
        <taxon>Fungi</taxon>
        <taxon>Dikarya</taxon>
        <taxon>Ascomycota</taxon>
        <taxon>Pezizomycotina</taxon>
        <taxon>Sordariomycetes</taxon>
        <taxon>Hypocreomycetidae</taxon>
        <taxon>Glomerellales</taxon>
        <taxon>Glomerellaceae</taxon>
        <taxon>Colletotrichum</taxon>
        <taxon>Colletotrichum orchidearum species complex</taxon>
    </lineage>
</organism>
<proteinExistence type="predicted"/>
<feature type="compositionally biased region" description="Basic and acidic residues" evidence="1">
    <location>
        <begin position="29"/>
        <end position="58"/>
    </location>
</feature>
<evidence type="ECO:0000313" key="2">
    <source>
        <dbReference type="EMBL" id="KAF6843201.1"/>
    </source>
</evidence>
<feature type="compositionally biased region" description="Basic and acidic residues" evidence="1">
    <location>
        <begin position="1"/>
        <end position="12"/>
    </location>
</feature>
<keyword evidence="3" id="KW-1185">Reference proteome</keyword>
<feature type="region of interest" description="Disordered" evidence="1">
    <location>
        <begin position="1"/>
        <end position="63"/>
    </location>
</feature>
<feature type="compositionally biased region" description="Basic and acidic residues" evidence="1">
    <location>
        <begin position="438"/>
        <end position="449"/>
    </location>
</feature>
<protein>
    <submittedName>
        <fullName evidence="2">Uncharacterized protein</fullName>
    </submittedName>
</protein>
<evidence type="ECO:0000256" key="1">
    <source>
        <dbReference type="SAM" id="MobiDB-lite"/>
    </source>
</evidence>
<dbReference type="AlphaFoldDB" id="A0A8H6U7P2"/>
<reference evidence="2" key="1">
    <citation type="journal article" date="2020" name="Phytopathology">
        <title>Genome Sequence Resources of Colletotrichum truncatum, C. plurivorum, C. musicola, and C. sojae: Four Species Pathogenic to Soybean (Glycine max).</title>
        <authorList>
            <person name="Rogerio F."/>
            <person name="Boufleur T.R."/>
            <person name="Ciampi-Guillardi M."/>
            <person name="Sukno S.A."/>
            <person name="Thon M.R."/>
            <person name="Massola Junior N.S."/>
            <person name="Baroncelli R."/>
        </authorList>
    </citation>
    <scope>NUCLEOTIDE SEQUENCE</scope>
    <source>
        <strain evidence="2">LFN0074</strain>
    </source>
</reference>
<feature type="compositionally biased region" description="Basic and acidic residues" evidence="1">
    <location>
        <begin position="222"/>
        <end position="235"/>
    </location>
</feature>
<feature type="compositionally biased region" description="Basic residues" evidence="1">
    <location>
        <begin position="193"/>
        <end position="203"/>
    </location>
</feature>
<gene>
    <name evidence="2" type="ORF">CMUS01_02312</name>
</gene>
<feature type="region of interest" description="Disordered" evidence="1">
    <location>
        <begin position="424"/>
        <end position="453"/>
    </location>
</feature>
<sequence length="550" mass="60607">MAEIMEQSRREPSTPLSTTSGGPWLSGSERPKFETENPARARSGGKDEQKARTPDPGRRGKGVMLLRCLHTAKTSLRPHPRPPSAIKPKMMLRWVAGRTLPNPTLGTLAPRHYHIGFEAAEYFSARRIGQGGSISLNLALPRDPNDWHWGCQRDANGSDVSVSRDLPPQGFLTGWVWMPASGVTHVPREQLRVRAKPKKKQRGMRAGVPRQDKKLVWGNRSAKTDHKSSFDEKPSRSPQAYRTPDSLEQLRIMSQLASIALRGIGIGFGNEWRVFTAEPAAQLHRAQHRHWIGMGTGNSRMQWSSTLVHLLTEGTQGTGHRAQGVGPAFLFHTTADAESESRTHPPVGRSNPDDLHNLHNFPSSQPPGCHHSGPRTHRNAPSMVFSLQGMQITAKSARRPRPPTVVRRVQAASQDPEPVMTWMMANPAPEPEPAPAPADRDPKGQEKPRQAPIKHLPPQQHHVICSFVLASNPNVRGPRQSTQIIMYLGGFLALPFQSPLAAACPMGHGPMLPWGLHGRRCQYGVCEEAGAPQFGIASCRRFAQKRPAAS</sequence>